<reference evidence="2" key="1">
    <citation type="journal article" date="2018" name="Genome Biol.">
        <title>SKESA: strategic k-mer extension for scrupulous assemblies.</title>
        <authorList>
            <person name="Souvorov A."/>
            <person name="Agarwala R."/>
            <person name="Lipman D.J."/>
        </authorList>
    </citation>
    <scope>NUCLEOTIDE SEQUENCE</scope>
    <source>
        <strain evidence="2">Morganella morganii ARLG-3209</strain>
    </source>
</reference>
<dbReference type="Pfam" id="PF13438">
    <property type="entry name" value="DUF4113"/>
    <property type="match status" value="1"/>
</dbReference>
<dbReference type="EMBL" id="DACSWI010000001">
    <property type="protein sequence ID" value="HAT3807600.1"/>
    <property type="molecule type" value="Genomic_DNA"/>
</dbReference>
<dbReference type="InterPro" id="IPR025188">
    <property type="entry name" value="DUF4113"/>
</dbReference>
<evidence type="ECO:0000313" key="2">
    <source>
        <dbReference type="EMBL" id="HAT3807600.1"/>
    </source>
</evidence>
<dbReference type="Proteomes" id="UP000865968">
    <property type="component" value="Unassembled WGS sequence"/>
</dbReference>
<organism evidence="2 3">
    <name type="scientific">Morganella morganii</name>
    <name type="common">Proteus morganii</name>
    <dbReference type="NCBI Taxonomy" id="582"/>
    <lineage>
        <taxon>Bacteria</taxon>
        <taxon>Pseudomonadati</taxon>
        <taxon>Pseudomonadota</taxon>
        <taxon>Gammaproteobacteria</taxon>
        <taxon>Enterobacterales</taxon>
        <taxon>Morganellaceae</taxon>
        <taxon>Morganella</taxon>
    </lineage>
</organism>
<accession>A0AAN5MC69</accession>
<name>A0AAN5MC69_MORMO</name>
<reference evidence="2" key="2">
    <citation type="submission" date="2020-10" db="EMBL/GenBank/DDBJ databases">
        <authorList>
            <consortium name="NCBI Pathogen Detection Project"/>
        </authorList>
    </citation>
    <scope>NUCLEOTIDE SEQUENCE</scope>
    <source>
        <strain evidence="2">Morganella morganii ARLG-3209</strain>
    </source>
</reference>
<gene>
    <name evidence="2" type="ORF">I8608_000393</name>
</gene>
<dbReference type="AlphaFoldDB" id="A0AAN5MC69"/>
<proteinExistence type="predicted"/>
<feature type="domain" description="DUF4113" evidence="1">
    <location>
        <begin position="1"/>
        <end position="20"/>
    </location>
</feature>
<evidence type="ECO:0000259" key="1">
    <source>
        <dbReference type="Pfam" id="PF13438"/>
    </source>
</evidence>
<dbReference type="RefSeq" id="WP_218455606.1">
    <property type="nucleotide sequence ID" value="NZ_CP066132.1"/>
</dbReference>
<evidence type="ECO:0000313" key="3">
    <source>
        <dbReference type="Proteomes" id="UP000865968"/>
    </source>
</evidence>
<sequence>MKSEILSPAYTTNFSQLPVVKS</sequence>
<protein>
    <submittedName>
        <fullName evidence="2">DUF4113 domain-containing protein</fullName>
    </submittedName>
</protein>
<comment type="caution">
    <text evidence="2">The sequence shown here is derived from an EMBL/GenBank/DDBJ whole genome shotgun (WGS) entry which is preliminary data.</text>
</comment>